<evidence type="ECO:0000313" key="4">
    <source>
        <dbReference type="EMBL" id="MVT09110.1"/>
    </source>
</evidence>
<organism evidence="4 5">
    <name type="scientific">Chitinophaga tropicalis</name>
    <dbReference type="NCBI Taxonomy" id="2683588"/>
    <lineage>
        <taxon>Bacteria</taxon>
        <taxon>Pseudomonadati</taxon>
        <taxon>Bacteroidota</taxon>
        <taxon>Chitinophagia</taxon>
        <taxon>Chitinophagales</taxon>
        <taxon>Chitinophagaceae</taxon>
        <taxon>Chitinophaga</taxon>
    </lineage>
</organism>
<reference evidence="4 5" key="1">
    <citation type="submission" date="2019-12" db="EMBL/GenBank/DDBJ databases">
        <title>Chitinophaga sp. strain ysch24 (GDMCC 1.1355), whole genome shotgun sequence.</title>
        <authorList>
            <person name="Zhang X."/>
        </authorList>
    </citation>
    <scope>NUCLEOTIDE SEQUENCE [LARGE SCALE GENOMIC DNA]</scope>
    <source>
        <strain evidence="5">ysch24</strain>
    </source>
</reference>
<dbReference type="InterPro" id="IPR007492">
    <property type="entry name" value="LytTR_DNA-bd_dom"/>
</dbReference>
<feature type="domain" description="HTH LytTR-type" evidence="3">
    <location>
        <begin position="145"/>
        <end position="248"/>
    </location>
</feature>
<dbReference type="Proteomes" id="UP000461730">
    <property type="component" value="Unassembled WGS sequence"/>
</dbReference>
<evidence type="ECO:0000313" key="5">
    <source>
        <dbReference type="Proteomes" id="UP000461730"/>
    </source>
</evidence>
<accession>A0A7K1U446</accession>
<proteinExistence type="predicted"/>
<gene>
    <name evidence="4" type="ORF">GO493_12630</name>
</gene>
<sequence>MPFKTFIVEDEEKSLYVLQKMISDFATDLTICGNASHISSAVKAIEVNEPDLLFMDIRIADGTGFDVLKQLSFRNFELIFITAFDNYALDAFRFAAIDYLLKPIGIQEFEDTLTRARDRLTTRAPRTFIDELLRKLPGTGYDKKISIPTPHGYDFVDMKDIIWCGSEGSYTMFYLSNGSRIISSQRLGLYEEQLYSANFFRIHHSIIVNLQFIKSYIKGKGGYVIMTDGTELEVSQRKKGEFLDRLMM</sequence>
<dbReference type="SMART" id="SM00448">
    <property type="entry name" value="REC"/>
    <property type="match status" value="1"/>
</dbReference>
<dbReference type="Pfam" id="PF00072">
    <property type="entry name" value="Response_reg"/>
    <property type="match status" value="1"/>
</dbReference>
<feature type="modified residue" description="4-aspartylphosphate" evidence="1">
    <location>
        <position position="56"/>
    </location>
</feature>
<dbReference type="GO" id="GO:0003677">
    <property type="term" value="F:DNA binding"/>
    <property type="evidence" value="ECO:0007669"/>
    <property type="project" value="InterPro"/>
</dbReference>
<evidence type="ECO:0000259" key="2">
    <source>
        <dbReference type="PROSITE" id="PS50110"/>
    </source>
</evidence>
<keyword evidence="1" id="KW-0597">Phosphoprotein</keyword>
<dbReference type="RefSeq" id="WP_157306540.1">
    <property type="nucleotide sequence ID" value="NZ_WRXN01000005.1"/>
</dbReference>
<name>A0A7K1U446_9BACT</name>
<dbReference type="Gene3D" id="3.40.50.2300">
    <property type="match status" value="1"/>
</dbReference>
<dbReference type="PROSITE" id="PS50110">
    <property type="entry name" value="RESPONSE_REGULATORY"/>
    <property type="match status" value="1"/>
</dbReference>
<dbReference type="Pfam" id="PF04397">
    <property type="entry name" value="LytTR"/>
    <property type="match status" value="1"/>
</dbReference>
<dbReference type="SUPFAM" id="SSF52172">
    <property type="entry name" value="CheY-like"/>
    <property type="match status" value="1"/>
</dbReference>
<evidence type="ECO:0000256" key="1">
    <source>
        <dbReference type="PROSITE-ProRule" id="PRU00169"/>
    </source>
</evidence>
<dbReference type="InterPro" id="IPR046947">
    <property type="entry name" value="LytR-like"/>
</dbReference>
<keyword evidence="5" id="KW-1185">Reference proteome</keyword>
<dbReference type="InterPro" id="IPR011006">
    <property type="entry name" value="CheY-like_superfamily"/>
</dbReference>
<feature type="domain" description="Response regulatory" evidence="2">
    <location>
        <begin position="4"/>
        <end position="117"/>
    </location>
</feature>
<dbReference type="PROSITE" id="PS50930">
    <property type="entry name" value="HTH_LYTTR"/>
    <property type="match status" value="1"/>
</dbReference>
<dbReference type="AlphaFoldDB" id="A0A7K1U446"/>
<dbReference type="GO" id="GO:0000156">
    <property type="term" value="F:phosphorelay response regulator activity"/>
    <property type="evidence" value="ECO:0007669"/>
    <property type="project" value="InterPro"/>
</dbReference>
<dbReference type="SMART" id="SM00850">
    <property type="entry name" value="LytTR"/>
    <property type="match status" value="1"/>
</dbReference>
<dbReference type="EMBL" id="WRXN01000005">
    <property type="protein sequence ID" value="MVT09110.1"/>
    <property type="molecule type" value="Genomic_DNA"/>
</dbReference>
<evidence type="ECO:0000259" key="3">
    <source>
        <dbReference type="PROSITE" id="PS50930"/>
    </source>
</evidence>
<comment type="caution">
    <text evidence="4">The sequence shown here is derived from an EMBL/GenBank/DDBJ whole genome shotgun (WGS) entry which is preliminary data.</text>
</comment>
<dbReference type="InterPro" id="IPR001789">
    <property type="entry name" value="Sig_transdc_resp-reg_receiver"/>
</dbReference>
<dbReference type="PANTHER" id="PTHR37299">
    <property type="entry name" value="TRANSCRIPTIONAL REGULATOR-RELATED"/>
    <property type="match status" value="1"/>
</dbReference>
<protein>
    <submittedName>
        <fullName evidence="4">Response regulator</fullName>
    </submittedName>
</protein>
<dbReference type="Gene3D" id="2.40.50.1020">
    <property type="entry name" value="LytTr DNA-binding domain"/>
    <property type="match status" value="1"/>
</dbReference>
<dbReference type="PANTHER" id="PTHR37299:SF1">
    <property type="entry name" value="STAGE 0 SPORULATION PROTEIN A HOMOLOG"/>
    <property type="match status" value="1"/>
</dbReference>